<dbReference type="PROSITE" id="PS51385">
    <property type="entry name" value="YJEF_N"/>
    <property type="match status" value="1"/>
</dbReference>
<dbReference type="AlphaFoldDB" id="A0A8T7H0W8"/>
<evidence type="ECO:0000259" key="1">
    <source>
        <dbReference type="PROSITE" id="PS51385"/>
    </source>
</evidence>
<dbReference type="SUPFAM" id="SSF64153">
    <property type="entry name" value="YjeF N-terminal domain-like"/>
    <property type="match status" value="1"/>
</dbReference>
<feature type="domain" description="YjeF N-terminal" evidence="1">
    <location>
        <begin position="18"/>
        <end position="67"/>
    </location>
</feature>
<reference evidence="2" key="1">
    <citation type="submission" date="2020-05" db="EMBL/GenBank/DDBJ databases">
        <title>The first insight into the ecology of ammonia-tolerant syntrophic propionate oxidizing bacteria.</title>
        <authorList>
            <person name="Singh A."/>
            <person name="Schnurer A."/>
            <person name="Westerholm M."/>
        </authorList>
    </citation>
    <scope>NUCLEOTIDE SEQUENCE</scope>
    <source>
        <strain evidence="2">MAG54</strain>
    </source>
</reference>
<dbReference type="EMBL" id="JABMJE010000053">
    <property type="protein sequence ID" value="NQS78063.1"/>
    <property type="molecule type" value="Genomic_DNA"/>
</dbReference>
<dbReference type="InterPro" id="IPR036652">
    <property type="entry name" value="YjeF_N_dom_sf"/>
</dbReference>
<dbReference type="InterPro" id="IPR004443">
    <property type="entry name" value="YjeF_N_dom"/>
</dbReference>
<gene>
    <name evidence="2" type="ORF">HQQ74_05060</name>
</gene>
<accession>A0A8T7H0W8</accession>
<protein>
    <submittedName>
        <fullName evidence="2">Bifunctional ADP-dependent NAD(P)H-hydrate dehydratase/NAD(P)H-hydrate epimerase</fullName>
    </submittedName>
</protein>
<feature type="non-terminal residue" evidence="2">
    <location>
        <position position="67"/>
    </location>
</feature>
<sequence length="67" mass="7144">MEGMREFLETGVISAGRMRAVEENAALLGLSSLRMMESAGRALVDTILTYNPSRVLILCGKGNNGGD</sequence>
<dbReference type="Pfam" id="PF03853">
    <property type="entry name" value="YjeF_N"/>
    <property type="match status" value="1"/>
</dbReference>
<proteinExistence type="predicted"/>
<evidence type="ECO:0000313" key="3">
    <source>
        <dbReference type="Proteomes" id="UP000737555"/>
    </source>
</evidence>
<organism evidence="2 3">
    <name type="scientific">Methanoculleus bourgensis</name>
    <dbReference type="NCBI Taxonomy" id="83986"/>
    <lineage>
        <taxon>Archaea</taxon>
        <taxon>Methanobacteriati</taxon>
        <taxon>Methanobacteriota</taxon>
        <taxon>Stenosarchaea group</taxon>
        <taxon>Methanomicrobia</taxon>
        <taxon>Methanomicrobiales</taxon>
        <taxon>Methanomicrobiaceae</taxon>
        <taxon>Methanoculleus</taxon>
    </lineage>
</organism>
<dbReference type="Gene3D" id="3.40.50.10260">
    <property type="entry name" value="YjeF N-terminal domain"/>
    <property type="match status" value="1"/>
</dbReference>
<comment type="caution">
    <text evidence="2">The sequence shown here is derived from an EMBL/GenBank/DDBJ whole genome shotgun (WGS) entry which is preliminary data.</text>
</comment>
<dbReference type="Proteomes" id="UP000737555">
    <property type="component" value="Unassembled WGS sequence"/>
</dbReference>
<name>A0A8T7H0W8_9EURY</name>
<evidence type="ECO:0000313" key="2">
    <source>
        <dbReference type="EMBL" id="NQS78063.1"/>
    </source>
</evidence>